<protein>
    <submittedName>
        <fullName evidence="1">Uncharacterized protein</fullName>
    </submittedName>
</protein>
<organism evidence="1 2">
    <name type="scientific">Hibiscus sabdariffa</name>
    <name type="common">roselle</name>
    <dbReference type="NCBI Taxonomy" id="183260"/>
    <lineage>
        <taxon>Eukaryota</taxon>
        <taxon>Viridiplantae</taxon>
        <taxon>Streptophyta</taxon>
        <taxon>Embryophyta</taxon>
        <taxon>Tracheophyta</taxon>
        <taxon>Spermatophyta</taxon>
        <taxon>Magnoliopsida</taxon>
        <taxon>eudicotyledons</taxon>
        <taxon>Gunneridae</taxon>
        <taxon>Pentapetalae</taxon>
        <taxon>rosids</taxon>
        <taxon>malvids</taxon>
        <taxon>Malvales</taxon>
        <taxon>Malvaceae</taxon>
        <taxon>Malvoideae</taxon>
        <taxon>Hibiscus</taxon>
    </lineage>
</organism>
<proteinExistence type="predicted"/>
<name>A0ABR2PKI4_9ROSI</name>
<evidence type="ECO:0000313" key="1">
    <source>
        <dbReference type="EMBL" id="KAK8988946.1"/>
    </source>
</evidence>
<accession>A0ABR2PKI4</accession>
<dbReference type="Proteomes" id="UP001396334">
    <property type="component" value="Unassembled WGS sequence"/>
</dbReference>
<sequence>MGPFVSDDHGSDSGSLWRGGRWTVSGGVGREGSGGECFVASVFPTSFLLRFWLRVVTCPGRLLVSRFPLFLNKSFSLPRSMEVTMEVNRFCFLFSFPLGPCRPSRWQRSREGCPSLVSCLHFHFPAVAGFACPAHTSLVSYKPRDILILSFYA</sequence>
<gene>
    <name evidence="1" type="ORF">V6N11_030317</name>
</gene>
<reference evidence="1 2" key="1">
    <citation type="journal article" date="2024" name="G3 (Bethesda)">
        <title>Genome assembly of Hibiscus sabdariffa L. provides insights into metabolisms of medicinal natural products.</title>
        <authorList>
            <person name="Kim T."/>
        </authorList>
    </citation>
    <scope>NUCLEOTIDE SEQUENCE [LARGE SCALE GENOMIC DNA]</scope>
    <source>
        <strain evidence="1">TK-2024</strain>
        <tissue evidence="1">Old leaves</tissue>
    </source>
</reference>
<keyword evidence="2" id="KW-1185">Reference proteome</keyword>
<dbReference type="EMBL" id="JBBPBN010000057">
    <property type="protein sequence ID" value="KAK8988946.1"/>
    <property type="molecule type" value="Genomic_DNA"/>
</dbReference>
<comment type="caution">
    <text evidence="1">The sequence shown here is derived from an EMBL/GenBank/DDBJ whole genome shotgun (WGS) entry which is preliminary data.</text>
</comment>
<evidence type="ECO:0000313" key="2">
    <source>
        <dbReference type="Proteomes" id="UP001396334"/>
    </source>
</evidence>